<keyword evidence="1" id="KW-1133">Transmembrane helix</keyword>
<feature type="transmembrane region" description="Helical" evidence="1">
    <location>
        <begin position="12"/>
        <end position="30"/>
    </location>
</feature>
<dbReference type="AlphaFoldDB" id="A0A839VJ68"/>
<evidence type="ECO:0000313" key="2">
    <source>
        <dbReference type="EMBL" id="MBB3192426.1"/>
    </source>
</evidence>
<evidence type="ECO:0000256" key="1">
    <source>
        <dbReference type="SAM" id="Phobius"/>
    </source>
</evidence>
<accession>A0A839VJ68</accession>
<name>A0A839VJ68_9GAMM</name>
<sequence>MGVPVDSSGNTSTLTLLTGTLVAMFSASLTKMDLF</sequence>
<keyword evidence="1" id="KW-0812">Transmembrane</keyword>
<dbReference type="Proteomes" id="UP000547614">
    <property type="component" value="Unassembled WGS sequence"/>
</dbReference>
<proteinExistence type="predicted"/>
<organism evidence="2 3">
    <name type="scientific">Halomonas cerina</name>
    <dbReference type="NCBI Taxonomy" id="447424"/>
    <lineage>
        <taxon>Bacteria</taxon>
        <taxon>Pseudomonadati</taxon>
        <taxon>Pseudomonadota</taxon>
        <taxon>Gammaproteobacteria</taxon>
        <taxon>Oceanospirillales</taxon>
        <taxon>Halomonadaceae</taxon>
        <taxon>Halomonas</taxon>
    </lineage>
</organism>
<keyword evidence="3" id="KW-1185">Reference proteome</keyword>
<protein>
    <submittedName>
        <fullName evidence="2">Uncharacterized protein</fullName>
    </submittedName>
</protein>
<reference evidence="2 3" key="1">
    <citation type="submission" date="2020-08" db="EMBL/GenBank/DDBJ databases">
        <title>Genomic Encyclopedia of Type Strains, Phase III (KMG-III): the genomes of soil and plant-associated and newly described type strains.</title>
        <authorList>
            <person name="Whitman W."/>
        </authorList>
    </citation>
    <scope>NUCLEOTIDE SEQUENCE [LARGE SCALE GENOMIC DNA]</scope>
    <source>
        <strain evidence="2 3">CECT 7282</strain>
    </source>
</reference>
<evidence type="ECO:0000313" key="3">
    <source>
        <dbReference type="Proteomes" id="UP000547614"/>
    </source>
</evidence>
<keyword evidence="1" id="KW-0472">Membrane</keyword>
<gene>
    <name evidence="2" type="ORF">FHR94_003720</name>
</gene>
<comment type="caution">
    <text evidence="2">The sequence shown here is derived from an EMBL/GenBank/DDBJ whole genome shotgun (WGS) entry which is preliminary data.</text>
</comment>
<dbReference type="EMBL" id="JACHXP010000029">
    <property type="protein sequence ID" value="MBB3192426.1"/>
    <property type="molecule type" value="Genomic_DNA"/>
</dbReference>